<protein>
    <recommendedName>
        <fullName evidence="7 8">Cell division protein FtsL</fullName>
    </recommendedName>
</protein>
<keyword evidence="1 7" id="KW-1003">Cell membrane</keyword>
<evidence type="ECO:0000256" key="2">
    <source>
        <dbReference type="ARBA" id="ARBA00022618"/>
    </source>
</evidence>
<keyword evidence="4 7" id="KW-1133">Transmembrane helix</keyword>
<dbReference type="STRING" id="266892.SAMN04488054_102267"/>
<evidence type="ECO:0000256" key="6">
    <source>
        <dbReference type="ARBA" id="ARBA00023306"/>
    </source>
</evidence>
<sequence>MDNLARKMQRQQQTERTVHREMKTHHVPGRVTKGEKVIVMAMLAAFIAGCLILVSNYAGIYGQQQEIANLNQSISQQTETNQSLEQEVSELSAPERIMHYAKDELGMELDDKQVQVIQGSGS</sequence>
<comment type="function">
    <text evidence="7">Essential cell division protein.</text>
</comment>
<evidence type="ECO:0000256" key="5">
    <source>
        <dbReference type="ARBA" id="ARBA00023136"/>
    </source>
</evidence>
<dbReference type="EMBL" id="FOTY01000002">
    <property type="protein sequence ID" value="SFL58563.1"/>
    <property type="molecule type" value="Genomic_DNA"/>
</dbReference>
<dbReference type="NCBIfam" id="TIGR02209">
    <property type="entry name" value="ftsL_broad"/>
    <property type="match status" value="1"/>
</dbReference>
<dbReference type="InterPro" id="IPR011922">
    <property type="entry name" value="Cell_div_FtsL"/>
</dbReference>
<evidence type="ECO:0000313" key="11">
    <source>
        <dbReference type="Proteomes" id="UP000199668"/>
    </source>
</evidence>
<dbReference type="GO" id="GO:0032153">
    <property type="term" value="C:cell division site"/>
    <property type="evidence" value="ECO:0007669"/>
    <property type="project" value="UniProtKB-UniRule"/>
</dbReference>
<evidence type="ECO:0000256" key="1">
    <source>
        <dbReference type="ARBA" id="ARBA00022475"/>
    </source>
</evidence>
<evidence type="ECO:0000256" key="4">
    <source>
        <dbReference type="ARBA" id="ARBA00022989"/>
    </source>
</evidence>
<dbReference type="HAMAP" id="MF_00910">
    <property type="entry name" value="FtsL"/>
    <property type="match status" value="1"/>
</dbReference>
<evidence type="ECO:0000256" key="3">
    <source>
        <dbReference type="ARBA" id="ARBA00022692"/>
    </source>
</evidence>
<comment type="subcellular location">
    <subcellularLocation>
        <location evidence="7">Cell membrane</location>
        <topology evidence="7">Single-pass type II membrane protein</topology>
    </subcellularLocation>
    <text evidence="7">Localizes to the division septum where it forms a ring structure.</text>
</comment>
<dbReference type="AlphaFoldDB" id="A0A1I4IX48"/>
<keyword evidence="11" id="KW-1185">Reference proteome</keyword>
<keyword evidence="3 7" id="KW-0812">Transmembrane</keyword>
<dbReference type="GO" id="GO:0043093">
    <property type="term" value="P:FtsZ-dependent cytokinesis"/>
    <property type="evidence" value="ECO:0007669"/>
    <property type="project" value="UniProtKB-UniRule"/>
</dbReference>
<reference evidence="10 11" key="1">
    <citation type="submission" date="2016-10" db="EMBL/GenBank/DDBJ databases">
        <authorList>
            <person name="de Groot N.N."/>
        </authorList>
    </citation>
    <scope>NUCLEOTIDE SEQUENCE [LARGE SCALE GENOMIC DNA]</scope>
    <source>
        <strain evidence="10 11">CGMCC 1.6134</strain>
    </source>
</reference>
<dbReference type="GO" id="GO:0005886">
    <property type="term" value="C:plasma membrane"/>
    <property type="evidence" value="ECO:0007669"/>
    <property type="project" value="UniProtKB-SubCell"/>
</dbReference>
<proteinExistence type="inferred from homology"/>
<evidence type="ECO:0000256" key="9">
    <source>
        <dbReference type="SAM" id="MobiDB-lite"/>
    </source>
</evidence>
<feature type="region of interest" description="Disordered" evidence="9">
    <location>
        <begin position="1"/>
        <end position="20"/>
    </location>
</feature>
<keyword evidence="2 7" id="KW-0132">Cell division</keyword>
<name>A0A1I4IX48_9BACI</name>
<comment type="similarity">
    <text evidence="7">Belongs to the FtsL family.</text>
</comment>
<accession>A0A1I4IX48</accession>
<dbReference type="Proteomes" id="UP000199668">
    <property type="component" value="Unassembled WGS sequence"/>
</dbReference>
<dbReference type="RefSeq" id="WP_090925525.1">
    <property type="nucleotide sequence ID" value="NZ_FOTY01000002.1"/>
</dbReference>
<dbReference type="Pfam" id="PF04977">
    <property type="entry name" value="DivIC"/>
    <property type="match status" value="1"/>
</dbReference>
<organism evidence="10 11">
    <name type="scientific">Salibacterium qingdaonense</name>
    <dbReference type="NCBI Taxonomy" id="266892"/>
    <lineage>
        <taxon>Bacteria</taxon>
        <taxon>Bacillati</taxon>
        <taxon>Bacillota</taxon>
        <taxon>Bacilli</taxon>
        <taxon>Bacillales</taxon>
        <taxon>Bacillaceae</taxon>
    </lineage>
</organism>
<evidence type="ECO:0000256" key="8">
    <source>
        <dbReference type="NCBIfam" id="TIGR02209"/>
    </source>
</evidence>
<dbReference type="InterPro" id="IPR007060">
    <property type="entry name" value="FtsL/DivIC"/>
</dbReference>
<keyword evidence="6 7" id="KW-0131">Cell cycle</keyword>
<evidence type="ECO:0000256" key="7">
    <source>
        <dbReference type="HAMAP-Rule" id="MF_00910"/>
    </source>
</evidence>
<dbReference type="OrthoDB" id="2989137at2"/>
<feature type="transmembrane region" description="Helical" evidence="7">
    <location>
        <begin position="37"/>
        <end position="58"/>
    </location>
</feature>
<keyword evidence="5 7" id="KW-0472">Membrane</keyword>
<gene>
    <name evidence="7" type="primary">ftsL</name>
    <name evidence="10" type="ORF">SAMN04488054_102267</name>
</gene>
<evidence type="ECO:0000313" key="10">
    <source>
        <dbReference type="EMBL" id="SFL58563.1"/>
    </source>
</evidence>